<proteinExistence type="predicted"/>
<dbReference type="PANTHER" id="PTHR43418:SF4">
    <property type="entry name" value="MULTIFUNCTIONAL TRYPTOPHAN BIOSYNTHESIS PROTEIN"/>
    <property type="match status" value="1"/>
</dbReference>
<dbReference type="PRINTS" id="PR00097">
    <property type="entry name" value="ANTSNTHASEII"/>
</dbReference>
<feature type="domain" description="Glutamine amidotransferase" evidence="2">
    <location>
        <begin position="3"/>
        <end position="185"/>
    </location>
</feature>
<dbReference type="GO" id="GO:0016740">
    <property type="term" value="F:transferase activity"/>
    <property type="evidence" value="ECO:0007669"/>
    <property type="project" value="UniProtKB-KW"/>
</dbReference>
<dbReference type="PRINTS" id="PR00099">
    <property type="entry name" value="CPSGATASE"/>
</dbReference>
<accession>A0A0W8GA19</accession>
<keyword evidence="3" id="KW-0808">Transferase</keyword>
<dbReference type="InterPro" id="IPR006221">
    <property type="entry name" value="TrpG/PapA_dom"/>
</dbReference>
<dbReference type="NCBIfam" id="TIGR00566">
    <property type="entry name" value="trpG_papA"/>
    <property type="match status" value="1"/>
</dbReference>
<dbReference type="InterPro" id="IPR050472">
    <property type="entry name" value="Anth_synth/Amidotransfase"/>
</dbReference>
<dbReference type="CDD" id="cd01743">
    <property type="entry name" value="GATase1_Anthranilate_Synthase"/>
    <property type="match status" value="1"/>
</dbReference>
<dbReference type="PROSITE" id="PS51273">
    <property type="entry name" value="GATASE_TYPE_1"/>
    <property type="match status" value="1"/>
</dbReference>
<comment type="caution">
    <text evidence="3">The sequence shown here is derived from an EMBL/GenBank/DDBJ whole genome shotgun (WGS) entry which is preliminary data.</text>
</comment>
<name>A0A0W8GA19_9ZZZZ</name>
<dbReference type="GO" id="GO:0005829">
    <property type="term" value="C:cytosol"/>
    <property type="evidence" value="ECO:0007669"/>
    <property type="project" value="TreeGrafter"/>
</dbReference>
<dbReference type="AlphaFoldDB" id="A0A0W8GA19"/>
<dbReference type="PANTHER" id="PTHR43418">
    <property type="entry name" value="MULTIFUNCTIONAL TRYPTOPHAN BIOSYNTHESIS PROTEIN-RELATED"/>
    <property type="match status" value="1"/>
</dbReference>
<keyword evidence="1" id="KW-0315">Glutamine amidotransferase</keyword>
<dbReference type="EMBL" id="LNQE01000031">
    <property type="protein sequence ID" value="KUG29825.1"/>
    <property type="molecule type" value="Genomic_DNA"/>
</dbReference>
<evidence type="ECO:0000256" key="1">
    <source>
        <dbReference type="ARBA" id="ARBA00022962"/>
    </source>
</evidence>
<dbReference type="InterPro" id="IPR017926">
    <property type="entry name" value="GATASE"/>
</dbReference>
<dbReference type="Gene3D" id="3.40.50.880">
    <property type="match status" value="1"/>
</dbReference>
<evidence type="ECO:0000259" key="2">
    <source>
        <dbReference type="Pfam" id="PF00117"/>
    </source>
</evidence>
<dbReference type="SUPFAM" id="SSF52317">
    <property type="entry name" value="Class I glutamine amidotransferase-like"/>
    <property type="match status" value="1"/>
</dbReference>
<organism evidence="3">
    <name type="scientific">hydrocarbon metagenome</name>
    <dbReference type="NCBI Taxonomy" id="938273"/>
    <lineage>
        <taxon>unclassified sequences</taxon>
        <taxon>metagenomes</taxon>
        <taxon>ecological metagenomes</taxon>
    </lineage>
</organism>
<dbReference type="FunFam" id="3.40.50.880:FF:000003">
    <property type="entry name" value="Anthranilate synthase component II"/>
    <property type="match status" value="1"/>
</dbReference>
<dbReference type="InterPro" id="IPR029062">
    <property type="entry name" value="Class_I_gatase-like"/>
</dbReference>
<keyword evidence="3" id="KW-0456">Lyase</keyword>
<protein>
    <submittedName>
        <fullName evidence="3">Anthranilate synthase, amidotransferase component</fullName>
        <ecNumber evidence="3">4.1.3.27</ecNumber>
    </submittedName>
</protein>
<dbReference type="GO" id="GO:0004049">
    <property type="term" value="F:anthranilate synthase activity"/>
    <property type="evidence" value="ECO:0007669"/>
    <property type="project" value="UniProtKB-EC"/>
</dbReference>
<dbReference type="PRINTS" id="PR00096">
    <property type="entry name" value="GATASE"/>
</dbReference>
<dbReference type="GO" id="GO:0000162">
    <property type="term" value="P:L-tryptophan biosynthetic process"/>
    <property type="evidence" value="ECO:0007669"/>
    <property type="project" value="TreeGrafter"/>
</dbReference>
<reference evidence="3" key="1">
    <citation type="journal article" date="2015" name="Proc. Natl. Acad. Sci. U.S.A.">
        <title>Networks of energetic and metabolic interactions define dynamics in microbial communities.</title>
        <authorList>
            <person name="Embree M."/>
            <person name="Liu J.K."/>
            <person name="Al-Bassam M.M."/>
            <person name="Zengler K."/>
        </authorList>
    </citation>
    <scope>NUCLEOTIDE SEQUENCE</scope>
</reference>
<dbReference type="EC" id="4.1.3.27" evidence="3"/>
<dbReference type="Pfam" id="PF00117">
    <property type="entry name" value="GATase"/>
    <property type="match status" value="1"/>
</dbReference>
<evidence type="ECO:0000313" key="3">
    <source>
        <dbReference type="EMBL" id="KUG29825.1"/>
    </source>
</evidence>
<gene>
    <name evidence="3" type="ORF">ASZ90_000280</name>
</gene>
<sequence>MFLLIDNFDSFTFNVVQAFQMLGKDPEVKKNDDPSILELASSGTLGMVCISPGPSTPENAGLCLEFLERLPKTVPVLGICLGHQILGHFAGAPVVVADRIMHGKTSMVTHRETGLFSGLPNPFECCRYHSLLVKAARAADKLEITAWTEENEVMGLAYRDRPWVGVQFHPESVFTPDGMKLLANFPENILPKGTGR</sequence>